<dbReference type="FunFam" id="3.40.50.1760:FF:000001">
    <property type="entry name" value="Glutathione synthetase"/>
    <property type="match status" value="1"/>
</dbReference>
<dbReference type="InterPro" id="IPR014049">
    <property type="entry name" value="Glutathione_synthase_N_euk"/>
</dbReference>
<keyword evidence="8 10" id="KW-0067">ATP-binding</keyword>
<protein>
    <recommendedName>
        <fullName evidence="10">Glutathione synthetase</fullName>
        <shortName evidence="10">GSH-S</shortName>
        <ecNumber evidence="10">6.3.2.3</ecNumber>
    </recommendedName>
</protein>
<feature type="domain" description="Glutathione synthase substrate-binding" evidence="13">
    <location>
        <begin position="203"/>
        <end position="310"/>
    </location>
</feature>
<feature type="binding site" evidence="12">
    <location>
        <position position="147"/>
    </location>
    <ligand>
        <name>Mg(2+)</name>
        <dbReference type="ChEBI" id="CHEBI:18420"/>
    </ligand>
</feature>
<comment type="pathway">
    <text evidence="1 10">Sulfur metabolism; glutathione biosynthesis; glutathione from L-cysteine and L-glutamate: step 2/2.</text>
</comment>
<keyword evidence="5 10" id="KW-0317">Glutathione biosynthesis</keyword>
<dbReference type="Proteomes" id="UP000383932">
    <property type="component" value="Unassembled WGS sequence"/>
</dbReference>
<sequence length="513" mass="57064">MSALPPWPPHLDDEQRNELSVLASTWALSHGLVYYPVSPNERGSAIHAPFTLLPSPFPKSQFEHAQKIQKAYNMLYSRIALDREFLDVVMGDNGGVSDVDLFTRDLWKAWKSVRDLPNQQSLHLGLFRSDYMLHEFDEGGLSIKQVEFNTTSVSFGPLSHKVSALHRISPYLHASNFPENQSLTGLVEGLAVAHRAYNQPNASILFVVQPNERNAFDQRWIEYELLEQYGIRVRRHTLQSLSGLATLDNTSNLFVRSPYHSSSPSSEISVVYFRATYTPKDFNSPSDWTTRTLLEQSRAIKCPSLPLQLAGGKMIQAILAAPGVLERFIGRTEEEKQWIPEIRNSWMEMWPLASSPQTSTYISALDTSVASQTTNPQPPLGHTGITRAAELYSHLVLKPQREGGGNNVYHGSIPPFLESLEANLDEARAWIAMRLIQPPKASSENYLVSAGSAKAVKKDTVSELGIFGWSLFGGPDSSVDEKTVGWLVRTKNRESDEGGVAAGYSVIDSLVLV</sequence>
<comment type="cofactor">
    <cofactor evidence="10 12">
        <name>Mg(2+)</name>
        <dbReference type="ChEBI" id="CHEBI:18420"/>
    </cofactor>
    <text evidence="10 12">Binds 1 Mg(2+) ion per subunit.</text>
</comment>
<evidence type="ECO:0000256" key="9">
    <source>
        <dbReference type="ARBA" id="ARBA00022842"/>
    </source>
</evidence>
<keyword evidence="4 10" id="KW-0436">Ligase</keyword>
<dbReference type="Pfam" id="PF03917">
    <property type="entry name" value="GSH_synth_ATP"/>
    <property type="match status" value="1"/>
</dbReference>
<dbReference type="EMBL" id="SSOP01000135">
    <property type="protein sequence ID" value="KAB5590927.1"/>
    <property type="molecule type" value="Genomic_DNA"/>
</dbReference>
<evidence type="ECO:0000256" key="10">
    <source>
        <dbReference type="PIRNR" id="PIRNR001558"/>
    </source>
</evidence>
<dbReference type="Gene3D" id="1.10.1080.10">
    <property type="entry name" value="Glutathione Synthetase, Chain A, domain 3"/>
    <property type="match status" value="1"/>
</dbReference>
<dbReference type="AlphaFoldDB" id="A0A5N5QHZ8"/>
<comment type="similarity">
    <text evidence="2 10">Belongs to the eukaryotic GSH synthase family.</text>
</comment>
<feature type="binding site" evidence="11">
    <location>
        <position position="463"/>
    </location>
    <ligand>
        <name>ATP</name>
        <dbReference type="ChEBI" id="CHEBI:30616"/>
    </ligand>
</feature>
<evidence type="ECO:0000256" key="5">
    <source>
        <dbReference type="ARBA" id="ARBA00022684"/>
    </source>
</evidence>
<evidence type="ECO:0000313" key="14">
    <source>
        <dbReference type="EMBL" id="KAB5590927.1"/>
    </source>
</evidence>
<dbReference type="InterPro" id="IPR004887">
    <property type="entry name" value="GSH_synth_subst-bd"/>
</dbReference>
<dbReference type="Gene3D" id="3.30.1490.50">
    <property type="match status" value="1"/>
</dbReference>
<comment type="subunit">
    <text evidence="3">Homodimer.</text>
</comment>
<dbReference type="InterPro" id="IPR037013">
    <property type="entry name" value="GSH-S_sub-bd_sf"/>
</dbReference>
<feature type="binding site" evidence="11">
    <location>
        <position position="497"/>
    </location>
    <ligand>
        <name>ATP</name>
        <dbReference type="ChEBI" id="CHEBI:30616"/>
    </ligand>
</feature>
<feature type="binding site" evidence="12">
    <location>
        <position position="402"/>
    </location>
    <ligand>
        <name>Mg(2+)</name>
        <dbReference type="ChEBI" id="CHEBI:18420"/>
    </ligand>
</feature>
<name>A0A5N5QHZ8_9AGAM</name>
<dbReference type="GO" id="GO:0005524">
    <property type="term" value="F:ATP binding"/>
    <property type="evidence" value="ECO:0007669"/>
    <property type="project" value="UniProtKB-UniRule"/>
</dbReference>
<dbReference type="Gene3D" id="3.40.50.1760">
    <property type="entry name" value="Glutathione synthase, substrate-binding domain superfamily, eukaryotic"/>
    <property type="match status" value="1"/>
</dbReference>
<evidence type="ECO:0000256" key="4">
    <source>
        <dbReference type="ARBA" id="ARBA00022598"/>
    </source>
</evidence>
<dbReference type="GO" id="GO:0043295">
    <property type="term" value="F:glutathione binding"/>
    <property type="evidence" value="ECO:0007669"/>
    <property type="project" value="UniProtKB-UniRule"/>
</dbReference>
<feature type="binding site" evidence="11">
    <location>
        <begin position="398"/>
        <end position="407"/>
    </location>
    <ligand>
        <name>ATP</name>
        <dbReference type="ChEBI" id="CHEBI:30616"/>
    </ligand>
</feature>
<dbReference type="InterPro" id="IPR014709">
    <property type="entry name" value="Glutathione_synthase_C_euk"/>
</dbReference>
<feature type="binding site" evidence="11">
    <location>
        <position position="313"/>
    </location>
    <ligand>
        <name>ATP</name>
        <dbReference type="ChEBI" id="CHEBI:30616"/>
    </ligand>
</feature>
<dbReference type="InterPro" id="IPR014042">
    <property type="entry name" value="Glutathione_synthase_a-hlx"/>
</dbReference>
<dbReference type="OrthoDB" id="2020073at2759"/>
<dbReference type="Gene3D" id="3.30.1490.80">
    <property type="match status" value="1"/>
</dbReference>
<feature type="binding site" evidence="11">
    <location>
        <position position="409"/>
    </location>
    <ligand>
        <name>ATP</name>
        <dbReference type="ChEBI" id="CHEBI:30616"/>
    </ligand>
</feature>
<feature type="binding site" evidence="11">
    <location>
        <begin position="433"/>
        <end position="436"/>
    </location>
    <ligand>
        <name>ATP</name>
        <dbReference type="ChEBI" id="CHEBI:30616"/>
    </ligand>
</feature>
<evidence type="ECO:0000256" key="2">
    <source>
        <dbReference type="ARBA" id="ARBA00010385"/>
    </source>
</evidence>
<evidence type="ECO:0000256" key="6">
    <source>
        <dbReference type="ARBA" id="ARBA00022723"/>
    </source>
</evidence>
<dbReference type="UniPathway" id="UPA00142">
    <property type="reaction ID" value="UER00210"/>
</dbReference>
<evidence type="ECO:0000256" key="3">
    <source>
        <dbReference type="ARBA" id="ARBA00011738"/>
    </source>
</evidence>
<feature type="binding site" evidence="11">
    <location>
        <position position="147"/>
    </location>
    <ligand>
        <name>ATP</name>
        <dbReference type="ChEBI" id="CHEBI:30616"/>
    </ligand>
</feature>
<evidence type="ECO:0000256" key="11">
    <source>
        <dbReference type="PIRSR" id="PIRSR001558-1"/>
    </source>
</evidence>
<dbReference type="InterPro" id="IPR016185">
    <property type="entry name" value="PreATP-grasp_dom_sf"/>
</dbReference>
<dbReference type="GO" id="GO:0005829">
    <property type="term" value="C:cytosol"/>
    <property type="evidence" value="ECO:0007669"/>
    <property type="project" value="TreeGrafter"/>
</dbReference>
<dbReference type="SUPFAM" id="SSF56059">
    <property type="entry name" value="Glutathione synthetase ATP-binding domain-like"/>
    <property type="match status" value="1"/>
</dbReference>
<proteinExistence type="inferred from homology"/>
<keyword evidence="15" id="KW-1185">Reference proteome</keyword>
<dbReference type="InterPro" id="IPR005615">
    <property type="entry name" value="Glutathione_synthase"/>
</dbReference>
<dbReference type="PANTHER" id="PTHR11130">
    <property type="entry name" value="GLUTATHIONE SYNTHETASE"/>
    <property type="match status" value="1"/>
</dbReference>
<dbReference type="EC" id="6.3.2.3" evidence="10"/>
<comment type="catalytic activity">
    <reaction evidence="10">
        <text>gamma-L-glutamyl-L-cysteine + glycine + ATP = glutathione + ADP + phosphate + H(+)</text>
        <dbReference type="Rhea" id="RHEA:13557"/>
        <dbReference type="ChEBI" id="CHEBI:15378"/>
        <dbReference type="ChEBI" id="CHEBI:30616"/>
        <dbReference type="ChEBI" id="CHEBI:43474"/>
        <dbReference type="ChEBI" id="CHEBI:57305"/>
        <dbReference type="ChEBI" id="CHEBI:57925"/>
        <dbReference type="ChEBI" id="CHEBI:58173"/>
        <dbReference type="ChEBI" id="CHEBI:456216"/>
        <dbReference type="EC" id="6.3.2.3"/>
    </reaction>
</comment>
<feature type="binding site" evidence="11">
    <location>
        <position position="489"/>
    </location>
    <ligand>
        <name>substrate</name>
    </ligand>
</feature>
<evidence type="ECO:0000256" key="8">
    <source>
        <dbReference type="ARBA" id="ARBA00022840"/>
    </source>
</evidence>
<evidence type="ECO:0000313" key="15">
    <source>
        <dbReference type="Proteomes" id="UP000383932"/>
    </source>
</evidence>
<accession>A0A5N5QHZ8</accession>
<dbReference type="Gene3D" id="3.30.470.20">
    <property type="entry name" value="ATP-grasp fold, B domain"/>
    <property type="match status" value="1"/>
</dbReference>
<evidence type="ECO:0000256" key="12">
    <source>
        <dbReference type="PIRSR" id="PIRSR001558-2"/>
    </source>
</evidence>
<evidence type="ECO:0000256" key="7">
    <source>
        <dbReference type="ARBA" id="ARBA00022741"/>
    </source>
</evidence>
<keyword evidence="7 10" id="KW-0547">Nucleotide-binding</keyword>
<dbReference type="Pfam" id="PF03199">
    <property type="entry name" value="GSH_synthase"/>
    <property type="match status" value="1"/>
</dbReference>
<reference evidence="14 15" key="1">
    <citation type="journal article" date="2019" name="Fungal Biol. Biotechnol.">
        <title>Draft genome sequence of fastidious pathogen Ceratobasidium theobromae, which causes vascular-streak dieback in Theobroma cacao.</title>
        <authorList>
            <person name="Ali S.S."/>
            <person name="Asman A."/>
            <person name="Shao J."/>
            <person name="Firmansyah A.P."/>
            <person name="Susilo A.W."/>
            <person name="Rosmana A."/>
            <person name="McMahon P."/>
            <person name="Junaid M."/>
            <person name="Guest D."/>
            <person name="Kheng T.Y."/>
            <person name="Meinhardt L.W."/>
            <person name="Bailey B.A."/>
        </authorList>
    </citation>
    <scope>NUCLEOTIDE SEQUENCE [LARGE SCALE GENOMIC DNA]</scope>
    <source>
        <strain evidence="14 15">CT2</strain>
    </source>
</reference>
<dbReference type="PIRSF" id="PIRSF001558">
    <property type="entry name" value="GSHase"/>
    <property type="match status" value="1"/>
</dbReference>
<organism evidence="14 15">
    <name type="scientific">Ceratobasidium theobromae</name>
    <dbReference type="NCBI Taxonomy" id="1582974"/>
    <lineage>
        <taxon>Eukaryota</taxon>
        <taxon>Fungi</taxon>
        <taxon>Dikarya</taxon>
        <taxon>Basidiomycota</taxon>
        <taxon>Agaricomycotina</taxon>
        <taxon>Agaricomycetes</taxon>
        <taxon>Cantharellales</taxon>
        <taxon>Ceratobasidiaceae</taxon>
        <taxon>Ceratobasidium</taxon>
    </lineage>
</organism>
<evidence type="ECO:0000256" key="1">
    <source>
        <dbReference type="ARBA" id="ARBA00004965"/>
    </source>
</evidence>
<dbReference type="SUPFAM" id="SSF52440">
    <property type="entry name" value="PreATP-grasp domain"/>
    <property type="match status" value="1"/>
</dbReference>
<evidence type="ECO:0000259" key="13">
    <source>
        <dbReference type="Pfam" id="PF03199"/>
    </source>
</evidence>
<dbReference type="GO" id="GO:0004363">
    <property type="term" value="F:glutathione synthase activity"/>
    <property type="evidence" value="ECO:0007669"/>
    <property type="project" value="UniProtKB-UniRule"/>
</dbReference>
<feature type="binding site" evidence="11">
    <location>
        <position position="218"/>
    </location>
    <ligand>
        <name>substrate</name>
    </ligand>
</feature>
<keyword evidence="6 10" id="KW-0479">Metal-binding</keyword>
<comment type="caution">
    <text evidence="14">The sequence shown here is derived from an EMBL/GenBank/DDBJ whole genome shotgun (WGS) entry which is preliminary data.</text>
</comment>
<dbReference type="GO" id="GO:0000287">
    <property type="term" value="F:magnesium ion binding"/>
    <property type="evidence" value="ECO:0007669"/>
    <property type="project" value="UniProtKB-UniRule"/>
</dbReference>
<keyword evidence="9 10" id="KW-0460">Magnesium</keyword>
<gene>
    <name evidence="14" type="ORF">CTheo_5621</name>
</gene>
<dbReference type="PANTHER" id="PTHR11130:SF0">
    <property type="entry name" value="GLUTATHIONE SYNTHETASE"/>
    <property type="match status" value="1"/>
</dbReference>
<feature type="binding site" evidence="12">
    <location>
        <position position="149"/>
    </location>
    <ligand>
        <name>Mg(2+)</name>
        <dbReference type="ChEBI" id="CHEBI:18420"/>
    </ligand>
</feature>
<feature type="binding site" evidence="11">
    <location>
        <position position="491"/>
    </location>
    <ligand>
        <name>ATP</name>
        <dbReference type="ChEBI" id="CHEBI:30616"/>
    </ligand>
</feature>
<feature type="binding site" evidence="11">
    <location>
        <position position="128"/>
    </location>
    <ligand>
        <name>substrate</name>
    </ligand>
</feature>